<dbReference type="Pfam" id="PF13432">
    <property type="entry name" value="TPR_16"/>
    <property type="match status" value="1"/>
</dbReference>
<dbReference type="RefSeq" id="WP_014427627.1">
    <property type="nucleotide sequence ID" value="NC_017075.1"/>
</dbReference>
<dbReference type="Gene3D" id="1.25.40.10">
    <property type="entry name" value="Tetratricopeptide repeat domain"/>
    <property type="match status" value="2"/>
</dbReference>
<name>I0HP21_RUBGI</name>
<dbReference type="AlphaFoldDB" id="I0HP21"/>
<evidence type="ECO:0000313" key="3">
    <source>
        <dbReference type="Proteomes" id="UP000007883"/>
    </source>
</evidence>
<protein>
    <submittedName>
        <fullName evidence="2">TPR repeat protein</fullName>
    </submittedName>
</protein>
<dbReference type="eggNOG" id="COG0457">
    <property type="taxonomic scope" value="Bacteria"/>
</dbReference>
<gene>
    <name evidence="2" type="ordered locus">RGE_14170</name>
</gene>
<dbReference type="SUPFAM" id="SSF48452">
    <property type="entry name" value="TPR-like"/>
    <property type="match status" value="1"/>
</dbReference>
<evidence type="ECO:0000256" key="1">
    <source>
        <dbReference type="SAM" id="SignalP"/>
    </source>
</evidence>
<dbReference type="EMBL" id="AP012320">
    <property type="protein sequence ID" value="BAL94758.1"/>
    <property type="molecule type" value="Genomic_DNA"/>
</dbReference>
<keyword evidence="1" id="KW-0732">Signal</keyword>
<keyword evidence="3" id="KW-1185">Reference proteome</keyword>
<dbReference type="InterPro" id="IPR019734">
    <property type="entry name" value="TPR_rpt"/>
</dbReference>
<dbReference type="SMART" id="SM00028">
    <property type="entry name" value="TPR"/>
    <property type="match status" value="3"/>
</dbReference>
<dbReference type="HOGENOM" id="CLU_056368_0_0_4"/>
<dbReference type="STRING" id="983917.RGE_14170"/>
<proteinExistence type="predicted"/>
<organism evidence="2 3">
    <name type="scientific">Rubrivivax gelatinosus (strain NBRC 100245 / IL144)</name>
    <dbReference type="NCBI Taxonomy" id="983917"/>
    <lineage>
        <taxon>Bacteria</taxon>
        <taxon>Pseudomonadati</taxon>
        <taxon>Pseudomonadota</taxon>
        <taxon>Betaproteobacteria</taxon>
        <taxon>Burkholderiales</taxon>
        <taxon>Sphaerotilaceae</taxon>
        <taxon>Rubrivivax</taxon>
    </lineage>
</organism>
<dbReference type="PATRIC" id="fig|983917.3.peg.1384"/>
<reference evidence="2 3" key="1">
    <citation type="journal article" date="2012" name="J. Bacteriol.">
        <title>Complete genome sequence of phototrophic betaproteobacterium Rubrivivax gelatinosus IL144.</title>
        <authorList>
            <person name="Nagashima S."/>
            <person name="Kamimura A."/>
            <person name="Shimizu T."/>
            <person name="Nakamura-isaki S."/>
            <person name="Aono E."/>
            <person name="Sakamoto K."/>
            <person name="Ichikawa N."/>
            <person name="Nakazawa H."/>
            <person name="Sekine M."/>
            <person name="Yamazaki S."/>
            <person name="Fujita N."/>
            <person name="Shimada K."/>
            <person name="Hanada S."/>
            <person name="Nagashima K.V.P."/>
        </authorList>
    </citation>
    <scope>NUCLEOTIDE SEQUENCE [LARGE SCALE GENOMIC DNA]</scope>
    <source>
        <strain evidence="3">NBRC 100245 / IL144</strain>
    </source>
</reference>
<dbReference type="PROSITE" id="PS51257">
    <property type="entry name" value="PROKAR_LIPOPROTEIN"/>
    <property type="match status" value="1"/>
</dbReference>
<feature type="signal peptide" evidence="1">
    <location>
        <begin position="1"/>
        <end position="21"/>
    </location>
</feature>
<accession>I0HP21</accession>
<sequence>MRRTIALLVVATAVLAGCATAPDPGTPPPLWRDEAFAPPEHRPDPAGVFATDERMRAALDTAALWRAEDPRRLLVELLYRRQSLALDYEGATRTAAETFAARSGNCLSLVAMTAAFAREAGLPVRFRSIAVDESWSRSGDLMALSGHVNVGIGWPVAAGQVRRSKESTIVVDFLPGEQIGAYRWREISPATVLAMFMNNRAAEALAQGRLDDAYWHAREAIRQDAHFSAGYNTLAVVYRRRGLADAAETVWRTLLAREPANRSALANLSQLLAHEGRRDEAQVFATRLQSLEVAPPFHWFDAGLDALQAGDPRRAREFFVREVERDASYHEFHYWLARAELLLGRPKQALRELELARETSPTPQVQALYAAKLDRIKAERALQ</sequence>
<evidence type="ECO:0000313" key="2">
    <source>
        <dbReference type="EMBL" id="BAL94758.1"/>
    </source>
</evidence>
<feature type="chain" id="PRO_5003628316" evidence="1">
    <location>
        <begin position="22"/>
        <end position="383"/>
    </location>
</feature>
<dbReference type="InterPro" id="IPR011990">
    <property type="entry name" value="TPR-like_helical_dom_sf"/>
</dbReference>
<dbReference type="KEGG" id="rge:RGE_14170"/>
<dbReference type="Pfam" id="PF14559">
    <property type="entry name" value="TPR_19"/>
    <property type="match status" value="1"/>
</dbReference>
<dbReference type="Proteomes" id="UP000007883">
    <property type="component" value="Chromosome"/>
</dbReference>